<feature type="transmembrane region" description="Helical" evidence="2">
    <location>
        <begin position="412"/>
        <end position="442"/>
    </location>
</feature>
<accession>A0A9P6RI64</accession>
<proteinExistence type="predicted"/>
<keyword evidence="2" id="KW-0472">Membrane</keyword>
<comment type="caution">
    <text evidence="3">The sequence shown here is derived from an EMBL/GenBank/DDBJ whole genome shotgun (WGS) entry which is preliminary data.</text>
</comment>
<keyword evidence="2" id="KW-1133">Transmembrane helix</keyword>
<dbReference type="OrthoDB" id="2415917at2759"/>
<gene>
    <name evidence="3" type="ORF">BGZ97_002566</name>
</gene>
<keyword evidence="4" id="KW-1185">Reference proteome</keyword>
<sequence length="550" mass="57217">MTTDPTSSTFYGLTNTQSYSTDKPTTYSSYGYNIVLTKSNTSPATLSTTSWSFLSSYSSKILSIKDGIPTTAGCAVDSRGIVTFIAVHYIFGKADPYSKYISAVRYDPAGVTDPALSQGTGSWSVMSLNPLFGQSTFEKVWLHNSMVGEVETLNLAYLTRSDVGFQPTIVFGVYDVATATFNPTGRWDMTTLTYGSPMSILFREREMYYYATTGQSGSARLSVYSLSNVGTNVPTLSRAYNTTSCTNIALETRIALLQSTFYVVCARSYDAEFSTLSIIKDATNPSSSFAPSTTFSSTLKKVDFMVAIGTANAISTTTSGSPPFLLMQKSESYVKTNLQYSINVTPGGATFAVVEGGVNASIPQGFGFDPSITTGSNPRPTSGGGGSGGGSGGGGGGGSTVVVVPGKLSVKIIIIIVVAALVVGGGILFCFFGCIAGCCLGIKESITGKKRKEGGEAGAAAVVEVQPDWAKGQKAEEGGVVGTSAAPGTAGAGAYPVMTEYRSSGYAAVLPPPPAQDNELRYLITGAPPKASVTGSPPSPSIPRHSRPGV</sequence>
<dbReference type="AlphaFoldDB" id="A0A9P6RI64"/>
<keyword evidence="2" id="KW-0812">Transmembrane</keyword>
<feature type="compositionally biased region" description="Gly residues" evidence="1">
    <location>
        <begin position="382"/>
        <end position="396"/>
    </location>
</feature>
<feature type="region of interest" description="Disordered" evidence="1">
    <location>
        <begin position="526"/>
        <end position="550"/>
    </location>
</feature>
<evidence type="ECO:0000256" key="2">
    <source>
        <dbReference type="SAM" id="Phobius"/>
    </source>
</evidence>
<evidence type="ECO:0000313" key="4">
    <source>
        <dbReference type="Proteomes" id="UP000823405"/>
    </source>
</evidence>
<feature type="region of interest" description="Disordered" evidence="1">
    <location>
        <begin position="369"/>
        <end position="396"/>
    </location>
</feature>
<organism evidence="3 4">
    <name type="scientific">Linnemannia gamsii</name>
    <dbReference type="NCBI Taxonomy" id="64522"/>
    <lineage>
        <taxon>Eukaryota</taxon>
        <taxon>Fungi</taxon>
        <taxon>Fungi incertae sedis</taxon>
        <taxon>Mucoromycota</taxon>
        <taxon>Mortierellomycotina</taxon>
        <taxon>Mortierellomycetes</taxon>
        <taxon>Mortierellales</taxon>
        <taxon>Mortierellaceae</taxon>
        <taxon>Linnemannia</taxon>
    </lineage>
</organism>
<protein>
    <recommendedName>
        <fullName evidence="5">Transmembrane protein</fullName>
    </recommendedName>
</protein>
<dbReference type="Proteomes" id="UP000823405">
    <property type="component" value="Unassembled WGS sequence"/>
</dbReference>
<dbReference type="EMBL" id="JAAAIN010000157">
    <property type="protein sequence ID" value="KAG0319220.1"/>
    <property type="molecule type" value="Genomic_DNA"/>
</dbReference>
<evidence type="ECO:0000256" key="1">
    <source>
        <dbReference type="SAM" id="MobiDB-lite"/>
    </source>
</evidence>
<evidence type="ECO:0000313" key="3">
    <source>
        <dbReference type="EMBL" id="KAG0319220.1"/>
    </source>
</evidence>
<name>A0A9P6RI64_9FUNG</name>
<reference evidence="3" key="1">
    <citation type="journal article" date="2020" name="Fungal Divers.">
        <title>Resolving the Mortierellaceae phylogeny through synthesis of multi-gene phylogenetics and phylogenomics.</title>
        <authorList>
            <person name="Vandepol N."/>
            <person name="Liber J."/>
            <person name="Desiro A."/>
            <person name="Na H."/>
            <person name="Kennedy M."/>
            <person name="Barry K."/>
            <person name="Grigoriev I.V."/>
            <person name="Miller A.N."/>
            <person name="O'Donnell K."/>
            <person name="Stajich J.E."/>
            <person name="Bonito G."/>
        </authorList>
    </citation>
    <scope>NUCLEOTIDE SEQUENCE</scope>
    <source>
        <strain evidence="3">NVP60</strain>
    </source>
</reference>
<feature type="compositionally biased region" description="Polar residues" evidence="1">
    <location>
        <begin position="371"/>
        <end position="380"/>
    </location>
</feature>
<evidence type="ECO:0008006" key="5">
    <source>
        <dbReference type="Google" id="ProtNLM"/>
    </source>
</evidence>